<protein>
    <recommendedName>
        <fullName evidence="3">Autophagy-related protein 16 domain-containing protein</fullName>
    </recommendedName>
</protein>
<dbReference type="AlphaFoldDB" id="A0A022W9A8"/>
<comment type="similarity">
    <text evidence="1">Belongs to the ATG16 family.</text>
</comment>
<sequence>MSSWRQDYSAALRIRDQREKAYISVLEAYTRLADRSGSLEKERAEAVRYAQNLSRFKGTDTHQDKKYQSPDDSPAVISGLGPLLTANQDLAAAQKAREELSNKLEQATAKLDTLMRKLNTESQRVADLAVERTQLQIRLRDRDEELRGKAKLLDDVQDELVSLNLQFNMAEERAKRFEEENQQLVDRWMARMGQEAEAMNKASRFS</sequence>
<dbReference type="Pfam" id="PF08614">
    <property type="entry name" value="ATG16"/>
    <property type="match status" value="1"/>
</dbReference>
<gene>
    <name evidence="4" type="ORF">H103_02574</name>
</gene>
<dbReference type="CDD" id="cd22887">
    <property type="entry name" value="Atg16_CCD"/>
    <property type="match status" value="1"/>
</dbReference>
<organism evidence="4">
    <name type="scientific">Trichophyton rubrum CBS 288.86</name>
    <dbReference type="NCBI Taxonomy" id="1215330"/>
    <lineage>
        <taxon>Eukaryota</taxon>
        <taxon>Fungi</taxon>
        <taxon>Dikarya</taxon>
        <taxon>Ascomycota</taxon>
        <taxon>Pezizomycotina</taxon>
        <taxon>Eurotiomycetes</taxon>
        <taxon>Eurotiomycetidae</taxon>
        <taxon>Onygenales</taxon>
        <taxon>Arthrodermataceae</taxon>
        <taxon>Trichophyton</taxon>
    </lineage>
</organism>
<evidence type="ECO:0000313" key="4">
    <source>
        <dbReference type="EMBL" id="EZF54711.1"/>
    </source>
</evidence>
<dbReference type="Gene3D" id="1.20.5.170">
    <property type="match status" value="1"/>
</dbReference>
<dbReference type="InterPro" id="IPR013923">
    <property type="entry name" value="Autophagy-rel_prot_16_dom"/>
</dbReference>
<evidence type="ECO:0000256" key="1">
    <source>
        <dbReference type="ARBA" id="ARBA00005331"/>
    </source>
</evidence>
<dbReference type="HOGENOM" id="CLU_082752_0_0_1"/>
<dbReference type="EMBL" id="KK207778">
    <property type="protein sequence ID" value="EZF54711.1"/>
    <property type="molecule type" value="Genomic_DNA"/>
</dbReference>
<dbReference type="OrthoDB" id="8949486at2759"/>
<evidence type="ECO:0000259" key="3">
    <source>
        <dbReference type="Pfam" id="PF08614"/>
    </source>
</evidence>
<feature type="coiled-coil region" evidence="2">
    <location>
        <begin position="83"/>
        <end position="124"/>
    </location>
</feature>
<accession>A0A022W9A8</accession>
<feature type="coiled-coil region" evidence="2">
    <location>
        <begin position="153"/>
        <end position="187"/>
    </location>
</feature>
<reference evidence="4" key="1">
    <citation type="submission" date="2014-02" db="EMBL/GenBank/DDBJ databases">
        <title>The Genome Sequence of Trichophyton rubrum (morphotype fischeri) CBS 288.86.</title>
        <authorList>
            <consortium name="The Broad Institute Genomics Platform"/>
            <person name="Cuomo C.A."/>
            <person name="White T.C."/>
            <person name="Graser Y."/>
            <person name="Martinez-Rossi N."/>
            <person name="Heitman J."/>
            <person name="Young S.K."/>
            <person name="Zeng Q."/>
            <person name="Gargeya S."/>
            <person name="Abouelleil A."/>
            <person name="Alvarado L."/>
            <person name="Chapman S.B."/>
            <person name="Gainer-Dewar J."/>
            <person name="Goldberg J."/>
            <person name="Griggs A."/>
            <person name="Gujja S."/>
            <person name="Hansen M."/>
            <person name="Howarth C."/>
            <person name="Imamovic A."/>
            <person name="Larimer J."/>
            <person name="Martinez D."/>
            <person name="Murphy C."/>
            <person name="Pearson M.D."/>
            <person name="Persinoti G."/>
            <person name="Poon T."/>
            <person name="Priest M."/>
            <person name="Roberts A.D."/>
            <person name="Saif S."/>
            <person name="Shea T.D."/>
            <person name="Sykes S.N."/>
            <person name="Wortman J."/>
            <person name="Nusbaum C."/>
            <person name="Birren B."/>
        </authorList>
    </citation>
    <scope>NUCLEOTIDE SEQUENCE [LARGE SCALE GENOMIC DNA]</scope>
    <source>
        <strain evidence="4">CBS 288.86</strain>
    </source>
</reference>
<name>A0A022W9A8_TRIRU</name>
<feature type="domain" description="Autophagy-related protein 16" evidence="3">
    <location>
        <begin position="7"/>
        <end position="200"/>
    </location>
</feature>
<evidence type="ECO:0000256" key="2">
    <source>
        <dbReference type="SAM" id="Coils"/>
    </source>
</evidence>
<keyword evidence="2" id="KW-0175">Coiled coil</keyword>
<proteinExistence type="inferred from homology"/>
<dbReference type="Proteomes" id="UP000023758">
    <property type="component" value="Unassembled WGS sequence"/>
</dbReference>